<organism evidence="5 6">
    <name type="scientific">Tegillarca granosa</name>
    <name type="common">Malaysian cockle</name>
    <name type="synonym">Anadara granosa</name>
    <dbReference type="NCBI Taxonomy" id="220873"/>
    <lineage>
        <taxon>Eukaryota</taxon>
        <taxon>Metazoa</taxon>
        <taxon>Spiralia</taxon>
        <taxon>Lophotrochozoa</taxon>
        <taxon>Mollusca</taxon>
        <taxon>Bivalvia</taxon>
        <taxon>Autobranchia</taxon>
        <taxon>Pteriomorphia</taxon>
        <taxon>Arcoida</taxon>
        <taxon>Arcoidea</taxon>
        <taxon>Arcidae</taxon>
        <taxon>Tegillarca</taxon>
    </lineage>
</organism>
<dbReference type="Proteomes" id="UP001217089">
    <property type="component" value="Unassembled WGS sequence"/>
</dbReference>
<dbReference type="Gene3D" id="2.60.120.10">
    <property type="entry name" value="Jelly Rolls"/>
    <property type="match status" value="2"/>
</dbReference>
<dbReference type="PROSITE" id="PS00888">
    <property type="entry name" value="CNMP_BINDING_1"/>
    <property type="match status" value="1"/>
</dbReference>
<keyword evidence="3" id="KW-0114">cAMP</keyword>
<dbReference type="CDD" id="cd00038">
    <property type="entry name" value="CAP_ED"/>
    <property type="match status" value="1"/>
</dbReference>
<protein>
    <recommendedName>
        <fullName evidence="4">Cyclic nucleotide-binding domain-containing protein</fullName>
    </recommendedName>
</protein>
<dbReference type="InterPro" id="IPR018488">
    <property type="entry name" value="cNMP-bd_CS"/>
</dbReference>
<name>A0ABQ9F530_TEGGR</name>
<feature type="domain" description="Cyclic nucleotide-binding" evidence="4">
    <location>
        <begin position="138"/>
        <end position="178"/>
    </location>
</feature>
<evidence type="ECO:0000259" key="4">
    <source>
        <dbReference type="PROSITE" id="PS50042"/>
    </source>
</evidence>
<keyword evidence="2" id="KW-0547">Nucleotide-binding</keyword>
<dbReference type="PANTHER" id="PTHR11635">
    <property type="entry name" value="CAMP-DEPENDENT PROTEIN KINASE REGULATORY CHAIN"/>
    <property type="match status" value="1"/>
</dbReference>
<gene>
    <name evidence="5" type="ORF">KUTeg_012543</name>
</gene>
<reference evidence="5 6" key="1">
    <citation type="submission" date="2022-12" db="EMBL/GenBank/DDBJ databases">
        <title>Chromosome-level genome of Tegillarca granosa.</title>
        <authorList>
            <person name="Kim J."/>
        </authorList>
    </citation>
    <scope>NUCLEOTIDE SEQUENCE [LARGE SCALE GENOMIC DNA]</scope>
    <source>
        <strain evidence="5">Teg-2019</strain>
        <tissue evidence="5">Adductor muscle</tissue>
    </source>
</reference>
<dbReference type="InterPro" id="IPR050503">
    <property type="entry name" value="cAMP-dep_PK_reg_su-like"/>
</dbReference>
<feature type="domain" description="Cyclic nucleotide-binding" evidence="4">
    <location>
        <begin position="47"/>
        <end position="135"/>
    </location>
</feature>
<evidence type="ECO:0000256" key="2">
    <source>
        <dbReference type="ARBA" id="ARBA00022566"/>
    </source>
</evidence>
<dbReference type="SUPFAM" id="SSF51206">
    <property type="entry name" value="cAMP-binding domain-like"/>
    <property type="match status" value="2"/>
</dbReference>
<dbReference type="Pfam" id="PF00027">
    <property type="entry name" value="cNMP_binding"/>
    <property type="match status" value="1"/>
</dbReference>
<keyword evidence="2" id="KW-0116">cAMP-binding</keyword>
<proteinExistence type="inferred from homology"/>
<comment type="similarity">
    <text evidence="1">Belongs to the cAMP-dependent kinase regulatory chain family.</text>
</comment>
<comment type="caution">
    <text evidence="5">The sequence shown here is derived from an EMBL/GenBank/DDBJ whole genome shotgun (WGS) entry which is preliminary data.</text>
</comment>
<dbReference type="InterPro" id="IPR014710">
    <property type="entry name" value="RmlC-like_jellyroll"/>
</dbReference>
<dbReference type="InterPro" id="IPR018490">
    <property type="entry name" value="cNMP-bd_dom_sf"/>
</dbReference>
<dbReference type="InterPro" id="IPR000595">
    <property type="entry name" value="cNMP-bd_dom"/>
</dbReference>
<sequence>MPTMYEKVVSVIEKDPEQRNDFECVELISWFRNKSSLFQTVKAVRDEVIIKQGDSGDRLFILLKGKVSIYVVQEGDSEGQTVGEIALIKEDCIRTASVVVDEDTDLMVVDRTLYNRSVRDVLEREFNEKTEFVENNPLFHTWPPRQKKSMAIALKKESYQYGAPVTKQGHTVDNIYFILHDYGLNYTPYEKLIRKRSSHKPHQMCLLGANEVVGAVEVNLGLKTYFETSTVTRQTEVLVLSTGNYHRLFSRKVSSQSVEILKEMLTMRLYLYIHRSELSSKNAPLLKYLTLKLRDTDALKNLKSKKKKRQLQPDLYDYDNEFYYGYYGFRRYHKAEDDIVNLMKLLDIPYFGFDYSLPEVETSTSVVTDIETRKDDWIRRSKGVIENERPKTAAVKEKKRYIVEALNEPPKLETLLRAKTVI</sequence>
<dbReference type="PANTHER" id="PTHR11635:SF152">
    <property type="entry name" value="CAMP-DEPENDENT PROTEIN KINASE TYPE I REGULATORY SUBUNIT-RELATED"/>
    <property type="match status" value="1"/>
</dbReference>
<dbReference type="PROSITE" id="PS00889">
    <property type="entry name" value="CNMP_BINDING_2"/>
    <property type="match status" value="1"/>
</dbReference>
<dbReference type="PROSITE" id="PS50042">
    <property type="entry name" value="CNMP_BINDING_3"/>
    <property type="match status" value="2"/>
</dbReference>
<evidence type="ECO:0000313" key="5">
    <source>
        <dbReference type="EMBL" id="KAJ8310678.1"/>
    </source>
</evidence>
<evidence type="ECO:0000256" key="3">
    <source>
        <dbReference type="ARBA" id="ARBA00023149"/>
    </source>
</evidence>
<evidence type="ECO:0000256" key="1">
    <source>
        <dbReference type="ARBA" id="ARBA00005753"/>
    </source>
</evidence>
<evidence type="ECO:0000313" key="6">
    <source>
        <dbReference type="Proteomes" id="UP001217089"/>
    </source>
</evidence>
<keyword evidence="6" id="KW-1185">Reference proteome</keyword>
<accession>A0ABQ9F530</accession>
<dbReference type="EMBL" id="JARBDR010000640">
    <property type="protein sequence ID" value="KAJ8310678.1"/>
    <property type="molecule type" value="Genomic_DNA"/>
</dbReference>